<sequence length="163" mass="19157">MTGLYGHIVETDEILNERFNKKTTVHELLEKVIVNEKWDCSVDKLSLYFARKNDKRLSESEPEMLDLFQGKLSDGLKKIISDTNRIDPDTLVRTFNHTCGTYTLLEAPPRIRRRYRKSVVETRRRLIGHLAAKNADLDSFDELSWWERLSSYILPPKVDKKYL</sequence>
<comment type="caution">
    <text evidence="1">The sequence shown here is derived from an EMBL/GenBank/DDBJ whole genome shotgun (WGS) entry which is preliminary data.</text>
</comment>
<proteinExistence type="predicted"/>
<dbReference type="EMBL" id="JBIMZQ010000006">
    <property type="protein sequence ID" value="KAL3670705.1"/>
    <property type="molecule type" value="Genomic_DNA"/>
</dbReference>
<dbReference type="AlphaFoldDB" id="A0ABD3FY76"/>
<evidence type="ECO:0000313" key="2">
    <source>
        <dbReference type="Proteomes" id="UP001632037"/>
    </source>
</evidence>
<accession>A0ABD3FY76</accession>
<reference evidence="1 2" key="1">
    <citation type="submission" date="2024-09" db="EMBL/GenBank/DDBJ databases">
        <title>Genome sequencing and assembly of Phytophthora oleae, isolate VK10A, causative agent of rot of olive drupes.</title>
        <authorList>
            <person name="Conti Taguali S."/>
            <person name="Riolo M."/>
            <person name="La Spada F."/>
            <person name="Cacciola S.O."/>
            <person name="Dionisio G."/>
        </authorList>
    </citation>
    <scope>NUCLEOTIDE SEQUENCE [LARGE SCALE GENOMIC DNA]</scope>
    <source>
        <strain evidence="1 2">VK10A</strain>
    </source>
</reference>
<gene>
    <name evidence="1" type="ORF">V7S43_003893</name>
</gene>
<keyword evidence="2" id="KW-1185">Reference proteome</keyword>
<dbReference type="Proteomes" id="UP001632037">
    <property type="component" value="Unassembled WGS sequence"/>
</dbReference>
<evidence type="ECO:0000313" key="1">
    <source>
        <dbReference type="EMBL" id="KAL3670705.1"/>
    </source>
</evidence>
<protein>
    <recommendedName>
        <fullName evidence="3">RXLR phytopathogen effector protein WY-domain domain-containing protein</fullName>
    </recommendedName>
</protein>
<organism evidence="1 2">
    <name type="scientific">Phytophthora oleae</name>
    <dbReference type="NCBI Taxonomy" id="2107226"/>
    <lineage>
        <taxon>Eukaryota</taxon>
        <taxon>Sar</taxon>
        <taxon>Stramenopiles</taxon>
        <taxon>Oomycota</taxon>
        <taxon>Peronosporomycetes</taxon>
        <taxon>Peronosporales</taxon>
        <taxon>Peronosporaceae</taxon>
        <taxon>Phytophthora</taxon>
    </lineage>
</organism>
<evidence type="ECO:0008006" key="3">
    <source>
        <dbReference type="Google" id="ProtNLM"/>
    </source>
</evidence>
<name>A0ABD3FY76_9STRA</name>